<name>A0AAV0W5S6_9HEMI</name>
<keyword evidence="2" id="KW-1185">Reference proteome</keyword>
<accession>A0AAV0W5S6</accession>
<comment type="caution">
    <text evidence="1">The sequence shown here is derived from an EMBL/GenBank/DDBJ whole genome shotgun (WGS) entry which is preliminary data.</text>
</comment>
<organism evidence="1 2">
    <name type="scientific">Macrosiphum euphorbiae</name>
    <name type="common">potato aphid</name>
    <dbReference type="NCBI Taxonomy" id="13131"/>
    <lineage>
        <taxon>Eukaryota</taxon>
        <taxon>Metazoa</taxon>
        <taxon>Ecdysozoa</taxon>
        <taxon>Arthropoda</taxon>
        <taxon>Hexapoda</taxon>
        <taxon>Insecta</taxon>
        <taxon>Pterygota</taxon>
        <taxon>Neoptera</taxon>
        <taxon>Paraneoptera</taxon>
        <taxon>Hemiptera</taxon>
        <taxon>Sternorrhyncha</taxon>
        <taxon>Aphidomorpha</taxon>
        <taxon>Aphidoidea</taxon>
        <taxon>Aphididae</taxon>
        <taxon>Macrosiphini</taxon>
        <taxon>Macrosiphum</taxon>
    </lineage>
</organism>
<dbReference type="AlphaFoldDB" id="A0AAV0W5S6"/>
<evidence type="ECO:0000313" key="1">
    <source>
        <dbReference type="EMBL" id="CAI6351117.1"/>
    </source>
</evidence>
<dbReference type="EMBL" id="CARXXK010000001">
    <property type="protein sequence ID" value="CAI6351117.1"/>
    <property type="molecule type" value="Genomic_DNA"/>
</dbReference>
<proteinExistence type="predicted"/>
<evidence type="ECO:0000313" key="2">
    <source>
        <dbReference type="Proteomes" id="UP001160148"/>
    </source>
</evidence>
<reference evidence="1 2" key="1">
    <citation type="submission" date="2023-01" db="EMBL/GenBank/DDBJ databases">
        <authorList>
            <person name="Whitehead M."/>
        </authorList>
    </citation>
    <scope>NUCLEOTIDE SEQUENCE [LARGE SCALE GENOMIC DNA]</scope>
</reference>
<sequence length="84" mass="9645">MHSRLTRAVHSGRSGFMLIVLSYSDWSVLFVCLQQCGGHGKEVDYSWTRQTAMKQGYEAKMNNNDHIQQLSKGTYIYIDDPCQI</sequence>
<dbReference type="Proteomes" id="UP001160148">
    <property type="component" value="Unassembled WGS sequence"/>
</dbReference>
<protein>
    <submittedName>
        <fullName evidence="1">Uncharacterized protein</fullName>
    </submittedName>
</protein>
<gene>
    <name evidence="1" type="ORF">MEUPH1_LOCUS7497</name>
</gene>